<comment type="caution">
    <text evidence="2">The sequence shown here is derived from an EMBL/GenBank/DDBJ whole genome shotgun (WGS) entry which is preliminary data.</text>
</comment>
<organism evidence="2 3">
    <name type="scientific">Phyllosticta capitalensis</name>
    <dbReference type="NCBI Taxonomy" id="121624"/>
    <lineage>
        <taxon>Eukaryota</taxon>
        <taxon>Fungi</taxon>
        <taxon>Dikarya</taxon>
        <taxon>Ascomycota</taxon>
        <taxon>Pezizomycotina</taxon>
        <taxon>Dothideomycetes</taxon>
        <taxon>Dothideomycetes incertae sedis</taxon>
        <taxon>Botryosphaeriales</taxon>
        <taxon>Phyllostictaceae</taxon>
        <taxon>Phyllosticta</taxon>
    </lineage>
</organism>
<proteinExistence type="predicted"/>
<evidence type="ECO:0000313" key="3">
    <source>
        <dbReference type="Proteomes" id="UP001492380"/>
    </source>
</evidence>
<feature type="region of interest" description="Disordered" evidence="1">
    <location>
        <begin position="874"/>
        <end position="908"/>
    </location>
</feature>
<feature type="compositionally biased region" description="Low complexity" evidence="1">
    <location>
        <begin position="424"/>
        <end position="435"/>
    </location>
</feature>
<feature type="region of interest" description="Disordered" evidence="1">
    <location>
        <begin position="126"/>
        <end position="180"/>
    </location>
</feature>
<evidence type="ECO:0000256" key="1">
    <source>
        <dbReference type="SAM" id="MobiDB-lite"/>
    </source>
</evidence>
<keyword evidence="3" id="KW-1185">Reference proteome</keyword>
<feature type="region of interest" description="Disordered" evidence="1">
    <location>
        <begin position="835"/>
        <end position="860"/>
    </location>
</feature>
<sequence length="908" mass="99256">MASSIYTFPPVESAAMGQYGHMPSLLDERHAGLETPDVSFASSPYYHLPPYRFSSAMMDSQNDNVRDYFPGAAHNSYAHTPHNFCAAESLSRRSTMESMASSCAASTYSSSSSTVAFRRSAQFSFTDSERNSTTAPKPSAIASPLPDVSSRVAKQRAIGHRRSYAQSSITDQQKSLGHRRSCALQIRPQALDQQKARGHRRSQATFLSGFHLEAESSSYGPIRTQSNWGGGDDGGEDRRVDSRMTREQLTAAMASLGQTPKVFKARKRIDPASYFDDDVEEEVQTYEDSRVAGAGHGQNQHHRAHQVYEHSPDVPVGHGQKQASDCNKPLPSLPPPSTAELNELRSNVAEQRAKFEAIRSVSDSHPLVYSHPNNHIDVKADPPSPEVPTRSASDATPLARTHRKEDIDLSAVPRPLTIVKKRPSAALSNATASSSEQRWETPPSTPLPKALVGRRVSQRSQLSQPTPSSPLAHSVTPGDYHSPPTIPQRTTSQRTPNSSTRRASGHRYGRAPPGPPPAFATPAVPPLHHHQRTEWALIEETAEAGDHDEYDNSSDAEFEYLATGNEYASSPAPASPRQDSVLSSPVRPRQDSVLSSPARACQDSILSSPTRLRQDSVLSSPTRSRQVSARASTTFAPGRPRQDSVRTSSTLTLNRMIMQTNKALIENDMDKAARDSVAAQQIKNLEEQVAMMAQELKEMREEREREREKEKAAELKVPKQTSAELASMEELKSPSPVLASPTACASGSGSGSGRSLSLRSRFGSLRRAPSAASPSPANTPSAASPVAAPATLSPSPSTPSGRRSRLKGALKGMAAELANSDMSVSPGRVVFSQPATLPAAVRPKNEEMEEEERKEKERRRERVEKLLGVVRLRRKGKKEEEKVEGEEMEMVQEEEEEEGDWEDVEEEE</sequence>
<feature type="compositionally biased region" description="Basic and acidic residues" evidence="1">
    <location>
        <begin position="698"/>
        <end position="717"/>
    </location>
</feature>
<feature type="region of interest" description="Disordered" evidence="1">
    <location>
        <begin position="365"/>
        <end position="530"/>
    </location>
</feature>
<evidence type="ECO:0000313" key="2">
    <source>
        <dbReference type="EMBL" id="KAK8246358.1"/>
    </source>
</evidence>
<dbReference type="EMBL" id="JBBWRZ010000001">
    <property type="protein sequence ID" value="KAK8246358.1"/>
    <property type="molecule type" value="Genomic_DNA"/>
</dbReference>
<feature type="region of interest" description="Disordered" evidence="1">
    <location>
        <begin position="314"/>
        <end position="340"/>
    </location>
</feature>
<gene>
    <name evidence="2" type="ORF">HDK90DRAFT_538530</name>
</gene>
<feature type="region of interest" description="Disordered" evidence="1">
    <location>
        <begin position="566"/>
        <end position="647"/>
    </location>
</feature>
<feature type="region of interest" description="Disordered" evidence="1">
    <location>
        <begin position="698"/>
        <end position="812"/>
    </location>
</feature>
<reference evidence="2 3" key="1">
    <citation type="submission" date="2024-04" db="EMBL/GenBank/DDBJ databases">
        <title>Phyllosticta paracitricarpa is synonymous to the EU quarantine fungus P. citricarpa based on phylogenomic analyses.</title>
        <authorList>
            <consortium name="Lawrence Berkeley National Laboratory"/>
            <person name="Van Ingen-Buijs V.A."/>
            <person name="Van Westerhoven A.C."/>
            <person name="Haridas S."/>
            <person name="Skiadas P."/>
            <person name="Martin F."/>
            <person name="Groenewald J.Z."/>
            <person name="Crous P.W."/>
            <person name="Seidl M.F."/>
        </authorList>
    </citation>
    <scope>NUCLEOTIDE SEQUENCE [LARGE SCALE GENOMIC DNA]</scope>
    <source>
        <strain evidence="2 3">CBS 123374</strain>
    </source>
</reference>
<feature type="compositionally biased region" description="Acidic residues" evidence="1">
    <location>
        <begin position="882"/>
        <end position="908"/>
    </location>
</feature>
<feature type="compositionally biased region" description="Basic and acidic residues" evidence="1">
    <location>
        <begin position="843"/>
        <end position="860"/>
    </location>
</feature>
<feature type="compositionally biased region" description="Low complexity" evidence="1">
    <location>
        <begin position="458"/>
        <end position="470"/>
    </location>
</feature>
<feature type="compositionally biased region" description="Polar residues" evidence="1">
    <location>
        <begin position="487"/>
        <end position="502"/>
    </location>
</feature>
<feature type="compositionally biased region" description="Low complexity" evidence="1">
    <location>
        <begin position="753"/>
        <end position="800"/>
    </location>
</feature>
<name>A0ABR1Z1U4_9PEZI</name>
<feature type="compositionally biased region" description="Polar residues" evidence="1">
    <location>
        <begin position="164"/>
        <end position="175"/>
    </location>
</feature>
<accession>A0ABR1Z1U4</accession>
<dbReference type="Proteomes" id="UP001492380">
    <property type="component" value="Unassembled WGS sequence"/>
</dbReference>
<feature type="compositionally biased region" description="Polar residues" evidence="1">
    <location>
        <begin position="604"/>
        <end position="635"/>
    </location>
</feature>
<feature type="compositionally biased region" description="Polar residues" evidence="1">
    <location>
        <begin position="126"/>
        <end position="136"/>
    </location>
</feature>
<feature type="compositionally biased region" description="Basic residues" evidence="1">
    <location>
        <begin position="153"/>
        <end position="163"/>
    </location>
</feature>
<feature type="compositionally biased region" description="Pro residues" evidence="1">
    <location>
        <begin position="512"/>
        <end position="525"/>
    </location>
</feature>
<protein>
    <submittedName>
        <fullName evidence="2">Uncharacterized protein</fullName>
    </submittedName>
</protein>